<dbReference type="Pfam" id="PF00990">
    <property type="entry name" value="GGDEF"/>
    <property type="match status" value="1"/>
</dbReference>
<feature type="compositionally biased region" description="Polar residues" evidence="3">
    <location>
        <begin position="11"/>
        <end position="23"/>
    </location>
</feature>
<dbReference type="PROSITE" id="PS50887">
    <property type="entry name" value="GGDEF"/>
    <property type="match status" value="1"/>
</dbReference>
<dbReference type="EMBL" id="QJKC01000026">
    <property type="protein sequence ID" value="PXX40132.1"/>
    <property type="molecule type" value="Genomic_DNA"/>
</dbReference>
<dbReference type="Gene3D" id="3.30.70.270">
    <property type="match status" value="1"/>
</dbReference>
<comment type="caution">
    <text evidence="5">The sequence shown here is derived from an EMBL/GenBank/DDBJ whole genome shotgun (WGS) entry which is preliminary data.</text>
</comment>
<keyword evidence="6" id="KW-1185">Reference proteome</keyword>
<organism evidence="5 6">
    <name type="scientific">Aquitalea magnusonii</name>
    <dbReference type="NCBI Taxonomy" id="332411"/>
    <lineage>
        <taxon>Bacteria</taxon>
        <taxon>Pseudomonadati</taxon>
        <taxon>Pseudomonadota</taxon>
        <taxon>Betaproteobacteria</taxon>
        <taxon>Neisseriales</taxon>
        <taxon>Chromobacteriaceae</taxon>
        <taxon>Aquitalea</taxon>
    </lineage>
</organism>
<dbReference type="EC" id="2.7.7.65" evidence="1"/>
<dbReference type="GO" id="GO:0052621">
    <property type="term" value="F:diguanylate cyclase activity"/>
    <property type="evidence" value="ECO:0007669"/>
    <property type="project" value="UniProtKB-EC"/>
</dbReference>
<dbReference type="FunFam" id="3.30.70.270:FF:000001">
    <property type="entry name" value="Diguanylate cyclase domain protein"/>
    <property type="match status" value="1"/>
</dbReference>
<sequence>MNAACEPATTIKMSRTTPDTMPTGSPIPEILDSLVELTAQRERKTLEVSLLTTLRELMPDCTVALYSCRWIDGHPWWRIQLDQSDQAGQANPPWALPGGKILRILLQQEERQPVYQTETGLCVPLYQVNQVVALLMLTPNHDTAVDHTLLLALARIHENFLNLLHASDSDTLTGLNNRRKFDAQLYTLVASQHAELPRLPFLALLDIDHFKQVNDSYGHIIGDEVLLMLAQRMQQFFGEEDGLYRYGGEEFAILFRAVSAEKAQAILEGFCERISNQPFPQVGQVTVSIGFTRLDQCFVPAQVIDRADKALYHSKTHGRNQVNQFEALQQQGFVAQATVASGDIDLF</sequence>
<dbReference type="SMART" id="SM00267">
    <property type="entry name" value="GGDEF"/>
    <property type="match status" value="1"/>
</dbReference>
<dbReference type="GO" id="GO:1902201">
    <property type="term" value="P:negative regulation of bacterial-type flagellum-dependent cell motility"/>
    <property type="evidence" value="ECO:0007669"/>
    <property type="project" value="TreeGrafter"/>
</dbReference>
<feature type="region of interest" description="Disordered" evidence="3">
    <location>
        <begin position="1"/>
        <end position="25"/>
    </location>
</feature>
<dbReference type="AlphaFoldDB" id="A0A318JIW3"/>
<evidence type="ECO:0000256" key="2">
    <source>
        <dbReference type="ARBA" id="ARBA00034247"/>
    </source>
</evidence>
<gene>
    <name evidence="5" type="ORF">DFR38_1267</name>
</gene>
<evidence type="ECO:0000259" key="4">
    <source>
        <dbReference type="PROSITE" id="PS50887"/>
    </source>
</evidence>
<accession>A0A318JIW3</accession>
<dbReference type="InterPro" id="IPR050469">
    <property type="entry name" value="Diguanylate_Cyclase"/>
</dbReference>
<evidence type="ECO:0000256" key="1">
    <source>
        <dbReference type="ARBA" id="ARBA00012528"/>
    </source>
</evidence>
<name>A0A318JIW3_9NEIS</name>
<dbReference type="GO" id="GO:0005886">
    <property type="term" value="C:plasma membrane"/>
    <property type="evidence" value="ECO:0007669"/>
    <property type="project" value="TreeGrafter"/>
</dbReference>
<dbReference type="InterPro" id="IPR000160">
    <property type="entry name" value="GGDEF_dom"/>
</dbReference>
<evidence type="ECO:0000256" key="3">
    <source>
        <dbReference type="SAM" id="MobiDB-lite"/>
    </source>
</evidence>
<protein>
    <recommendedName>
        <fullName evidence="1">diguanylate cyclase</fullName>
        <ecNumber evidence="1">2.7.7.65</ecNumber>
    </recommendedName>
</protein>
<dbReference type="CDD" id="cd01949">
    <property type="entry name" value="GGDEF"/>
    <property type="match status" value="1"/>
</dbReference>
<dbReference type="InterPro" id="IPR029787">
    <property type="entry name" value="Nucleotide_cyclase"/>
</dbReference>
<dbReference type="Proteomes" id="UP000248395">
    <property type="component" value="Unassembled WGS sequence"/>
</dbReference>
<dbReference type="SUPFAM" id="SSF55073">
    <property type="entry name" value="Nucleotide cyclase"/>
    <property type="match status" value="1"/>
</dbReference>
<reference evidence="5 6" key="1">
    <citation type="submission" date="2018-05" db="EMBL/GenBank/DDBJ databases">
        <title>Genomic Encyclopedia of Type Strains, Phase IV (KMG-IV): sequencing the most valuable type-strain genomes for metagenomic binning, comparative biology and taxonomic classification.</title>
        <authorList>
            <person name="Goeker M."/>
        </authorList>
    </citation>
    <scope>NUCLEOTIDE SEQUENCE [LARGE SCALE GENOMIC DNA]</scope>
    <source>
        <strain evidence="5 6">DSM 25134</strain>
    </source>
</reference>
<proteinExistence type="predicted"/>
<dbReference type="PANTHER" id="PTHR45138:SF9">
    <property type="entry name" value="DIGUANYLATE CYCLASE DGCM-RELATED"/>
    <property type="match status" value="1"/>
</dbReference>
<dbReference type="NCBIfam" id="TIGR00254">
    <property type="entry name" value="GGDEF"/>
    <property type="match status" value="1"/>
</dbReference>
<dbReference type="PANTHER" id="PTHR45138">
    <property type="entry name" value="REGULATORY COMPONENTS OF SENSORY TRANSDUCTION SYSTEM"/>
    <property type="match status" value="1"/>
</dbReference>
<evidence type="ECO:0000313" key="6">
    <source>
        <dbReference type="Proteomes" id="UP000248395"/>
    </source>
</evidence>
<evidence type="ECO:0000313" key="5">
    <source>
        <dbReference type="EMBL" id="PXX40132.1"/>
    </source>
</evidence>
<feature type="domain" description="GGDEF" evidence="4">
    <location>
        <begin position="198"/>
        <end position="327"/>
    </location>
</feature>
<comment type="catalytic activity">
    <reaction evidence="2">
        <text>2 GTP = 3',3'-c-di-GMP + 2 diphosphate</text>
        <dbReference type="Rhea" id="RHEA:24898"/>
        <dbReference type="ChEBI" id="CHEBI:33019"/>
        <dbReference type="ChEBI" id="CHEBI:37565"/>
        <dbReference type="ChEBI" id="CHEBI:58805"/>
        <dbReference type="EC" id="2.7.7.65"/>
    </reaction>
</comment>
<dbReference type="InterPro" id="IPR043128">
    <property type="entry name" value="Rev_trsase/Diguanyl_cyclase"/>
</dbReference>
<dbReference type="GO" id="GO:0043709">
    <property type="term" value="P:cell adhesion involved in single-species biofilm formation"/>
    <property type="evidence" value="ECO:0007669"/>
    <property type="project" value="TreeGrafter"/>
</dbReference>